<gene>
    <name evidence="1" type="ORF">FM101_11610</name>
</gene>
<sequence length="282" mass="30359">MTFAGAEPGQWIAHALQKVLSTRPPATTVAAQIPAGFDAYARIFHPAADEDGNPVRWSDIALQRGTVLHAGAQFSAVSGIDDTGMAWTEDAWDGEAPTGDGLPVADLAAVAELISRHAGPEAYLGLWDGYAFIRGGDAVEVLGTDEPPTDPDIAQREALLREQLKRPAFSADVLEGGKLEIGPEGYRSYYLFFGSLEDVASPLWKAGQGFAERQAPNLAWGTDRSWMFSTELYEDSTIVGGPADLIHELCHDQRLEARAITLDTDLGINGDRINPAPEHDGY</sequence>
<evidence type="ECO:0000313" key="1">
    <source>
        <dbReference type="EMBL" id="SJM69205.1"/>
    </source>
</evidence>
<accession>A0A1R4GMA1</accession>
<protein>
    <submittedName>
        <fullName evidence="1">Uncharacterized protein</fullName>
    </submittedName>
</protein>
<organism evidence="1 2">
    <name type="scientific">Arthrobacter rhombi</name>
    <dbReference type="NCBI Taxonomy" id="71253"/>
    <lineage>
        <taxon>Bacteria</taxon>
        <taxon>Bacillati</taxon>
        <taxon>Actinomycetota</taxon>
        <taxon>Actinomycetes</taxon>
        <taxon>Micrococcales</taxon>
        <taxon>Micrococcaceae</taxon>
        <taxon>Arthrobacter</taxon>
    </lineage>
</organism>
<name>A0A1R4GMA1_9MICC</name>
<dbReference type="AlphaFoldDB" id="A0A1R4GMA1"/>
<reference evidence="1 2" key="1">
    <citation type="submission" date="2017-02" db="EMBL/GenBank/DDBJ databases">
        <authorList>
            <person name="Peterson S.W."/>
        </authorList>
    </citation>
    <scope>NUCLEOTIDE SEQUENCE [LARGE SCALE GENOMIC DNA]</scope>
    <source>
        <strain evidence="1 2">B Ar 00.02</strain>
    </source>
</reference>
<keyword evidence="2" id="KW-1185">Reference proteome</keyword>
<dbReference type="EMBL" id="FUHW01000038">
    <property type="protein sequence ID" value="SJM69205.1"/>
    <property type="molecule type" value="Genomic_DNA"/>
</dbReference>
<dbReference type="Proteomes" id="UP000195913">
    <property type="component" value="Unassembled WGS sequence"/>
</dbReference>
<evidence type="ECO:0000313" key="2">
    <source>
        <dbReference type="Proteomes" id="UP000195913"/>
    </source>
</evidence>
<proteinExistence type="predicted"/>